<evidence type="ECO:0000256" key="2">
    <source>
        <dbReference type="ARBA" id="ARBA00023136"/>
    </source>
</evidence>
<dbReference type="InterPro" id="IPR051407">
    <property type="entry name" value="Bact_OM_lipoprot/Surf_antigen"/>
</dbReference>
<feature type="region of interest" description="Disordered" evidence="3">
    <location>
        <begin position="214"/>
        <end position="259"/>
    </location>
</feature>
<keyword evidence="2" id="KW-0472">Membrane</keyword>
<accession>A0A2V1D469</accession>
<dbReference type="GO" id="GO:0019867">
    <property type="term" value="C:outer membrane"/>
    <property type="evidence" value="ECO:0007669"/>
    <property type="project" value="InterPro"/>
</dbReference>
<feature type="compositionally biased region" description="Basic residues" evidence="3">
    <location>
        <begin position="33"/>
        <end position="42"/>
    </location>
</feature>
<evidence type="ECO:0000313" key="6">
    <source>
        <dbReference type="Proteomes" id="UP000244855"/>
    </source>
</evidence>
<protein>
    <recommendedName>
        <fullName evidence="4">Glycine zipper 2TM domain-containing protein</fullName>
    </recommendedName>
</protein>
<feature type="compositionally biased region" description="Basic and acidic residues" evidence="3">
    <location>
        <begin position="76"/>
        <end position="89"/>
    </location>
</feature>
<evidence type="ECO:0000256" key="3">
    <source>
        <dbReference type="SAM" id="MobiDB-lite"/>
    </source>
</evidence>
<keyword evidence="6" id="KW-1185">Reference proteome</keyword>
<feature type="region of interest" description="Disordered" evidence="3">
    <location>
        <begin position="363"/>
        <end position="400"/>
    </location>
</feature>
<sequence length="400" mass="45749">MSEYEDLVELGFEGVDKFATKYHDVVADKVGKTKWFRGKAKKNKEDDRRSRARSVGVRDGGGDEFIGSGSPSHRYKRDEPLAAPEDHLRGFHTRPQEPGQRPEQQREYPPFVATAQSGADRFVRGRGQPLLPPPAMAPQIPHYHYPRALDPSSQYYSPPQRPRALSDPGEYSSDSNSIVSLDKGQRHMYDTYSAAERTAEGWKDDVRRGMRADDIYERDAGEQDAYHTSDGHRMIEMDREFSRRHEDRDDRRRDYSRDGDFEKRIVEERAYYRTTPEGGAVVRRDAAWAGAVVLSKLKIGKANLKQPRAPDADRYRTIGTIVGALAGGIAGSQVKKGEKVPNAMATVAGAVVGGFGAREAEKAIERNRDQRRREEAWRYEEREERRARRRSDREYDYERR</sequence>
<feature type="domain" description="Glycine zipper 2TM" evidence="4">
    <location>
        <begin position="318"/>
        <end position="360"/>
    </location>
</feature>
<dbReference type="PANTHER" id="PTHR35603">
    <property type="match status" value="1"/>
</dbReference>
<dbReference type="Proteomes" id="UP000244855">
    <property type="component" value="Unassembled WGS sequence"/>
</dbReference>
<dbReference type="OrthoDB" id="3801381at2759"/>
<evidence type="ECO:0000256" key="1">
    <source>
        <dbReference type="ARBA" id="ARBA00004370"/>
    </source>
</evidence>
<proteinExistence type="predicted"/>
<dbReference type="EMBL" id="KZ805684">
    <property type="protein sequence ID" value="PVH92429.1"/>
    <property type="molecule type" value="Genomic_DNA"/>
</dbReference>
<dbReference type="PANTHER" id="PTHR35603:SF2">
    <property type="entry name" value="OUTER MEMBRANE LIPOPROTEIN"/>
    <property type="match status" value="1"/>
</dbReference>
<dbReference type="AlphaFoldDB" id="A0A2V1D469"/>
<evidence type="ECO:0000313" key="5">
    <source>
        <dbReference type="EMBL" id="PVH92429.1"/>
    </source>
</evidence>
<dbReference type="InterPro" id="IPR008816">
    <property type="entry name" value="Gly_zipper_2TM_dom"/>
</dbReference>
<name>A0A2V1D469_9PLEO</name>
<comment type="subcellular location">
    <subcellularLocation>
        <location evidence="1">Membrane</location>
    </subcellularLocation>
</comment>
<dbReference type="STRING" id="97972.A0A2V1D469"/>
<organism evidence="5 6">
    <name type="scientific">Periconia macrospinosa</name>
    <dbReference type="NCBI Taxonomy" id="97972"/>
    <lineage>
        <taxon>Eukaryota</taxon>
        <taxon>Fungi</taxon>
        <taxon>Dikarya</taxon>
        <taxon>Ascomycota</taxon>
        <taxon>Pezizomycotina</taxon>
        <taxon>Dothideomycetes</taxon>
        <taxon>Pleosporomycetidae</taxon>
        <taxon>Pleosporales</taxon>
        <taxon>Massarineae</taxon>
        <taxon>Periconiaceae</taxon>
        <taxon>Periconia</taxon>
    </lineage>
</organism>
<evidence type="ECO:0000259" key="4">
    <source>
        <dbReference type="Pfam" id="PF05433"/>
    </source>
</evidence>
<gene>
    <name evidence="5" type="ORF">DM02DRAFT_635366</name>
</gene>
<feature type="compositionally biased region" description="Low complexity" evidence="3">
    <location>
        <begin position="96"/>
        <end position="110"/>
    </location>
</feature>
<reference evidence="5 6" key="1">
    <citation type="journal article" date="2018" name="Sci. Rep.">
        <title>Comparative genomics provides insights into the lifestyle and reveals functional heterogeneity of dark septate endophytic fungi.</title>
        <authorList>
            <person name="Knapp D.G."/>
            <person name="Nemeth J.B."/>
            <person name="Barry K."/>
            <person name="Hainaut M."/>
            <person name="Henrissat B."/>
            <person name="Johnson J."/>
            <person name="Kuo A."/>
            <person name="Lim J.H.P."/>
            <person name="Lipzen A."/>
            <person name="Nolan M."/>
            <person name="Ohm R.A."/>
            <person name="Tamas L."/>
            <person name="Grigoriev I.V."/>
            <person name="Spatafora J.W."/>
            <person name="Nagy L.G."/>
            <person name="Kovacs G.M."/>
        </authorList>
    </citation>
    <scope>NUCLEOTIDE SEQUENCE [LARGE SCALE GENOMIC DNA]</scope>
    <source>
        <strain evidence="5 6">DSE2036</strain>
    </source>
</reference>
<dbReference type="Pfam" id="PF05433">
    <property type="entry name" value="Rick_17kDa_Anti"/>
    <property type="match status" value="1"/>
</dbReference>
<feature type="region of interest" description="Disordered" evidence="3">
    <location>
        <begin position="33"/>
        <end position="182"/>
    </location>
</feature>